<dbReference type="AlphaFoldDB" id="A0A653B0N9"/>
<sequence>MSLTSEAKTFHVCVAVSYVIARARRPRALDDLLSERGTGRPLPGEEVVTVALACAERGFTMIPSCDHHGEHGQCLGHPVEASA</sequence>
<accession>A0A653B0N9</accession>
<name>A0A653B0N9_ECTOL</name>
<protein>
    <submittedName>
        <fullName evidence="1">Uncharacterized protein</fullName>
    </submittedName>
</protein>
<reference evidence="1" key="1">
    <citation type="submission" date="2018-11" db="EMBL/GenBank/DDBJ databases">
        <authorList>
            <consortium name="Genoscope - CEA"/>
            <person name="William W."/>
        </authorList>
    </citation>
    <scope>NUCLEOTIDE SEQUENCE [LARGE SCALE GENOMIC DNA]</scope>
    <source>
        <strain evidence="1">T9AD</strain>
    </source>
</reference>
<organism evidence="1">
    <name type="scientific">Ectopseudomonas oleovorans</name>
    <name type="common">Pseudomonas oleovorans</name>
    <dbReference type="NCBI Taxonomy" id="301"/>
    <lineage>
        <taxon>Bacteria</taxon>
        <taxon>Pseudomonadati</taxon>
        <taxon>Pseudomonadota</taxon>
        <taxon>Gammaproteobacteria</taxon>
        <taxon>Pseudomonadales</taxon>
        <taxon>Pseudomonadaceae</taxon>
        <taxon>Ectopseudomonas</taxon>
    </lineage>
</organism>
<gene>
    <name evidence="1" type="ORF">POT9AD_1161</name>
</gene>
<evidence type="ECO:0000313" key="1">
    <source>
        <dbReference type="EMBL" id="VDN62152.1"/>
    </source>
</evidence>
<dbReference type="EMBL" id="LR130779">
    <property type="protein sequence ID" value="VDN62152.1"/>
    <property type="molecule type" value="Genomic_DNA"/>
</dbReference>
<proteinExistence type="predicted"/>